<evidence type="ECO:0000313" key="3">
    <source>
        <dbReference type="Proteomes" id="UP000324800"/>
    </source>
</evidence>
<accession>A0A5J4VYA5</accession>
<reference evidence="2 3" key="1">
    <citation type="submission" date="2019-03" db="EMBL/GenBank/DDBJ databases">
        <title>Single cell metagenomics reveals metabolic interactions within the superorganism composed of flagellate Streblomastix strix and complex community of Bacteroidetes bacteria on its surface.</title>
        <authorList>
            <person name="Treitli S.C."/>
            <person name="Kolisko M."/>
            <person name="Husnik F."/>
            <person name="Keeling P."/>
            <person name="Hampl V."/>
        </authorList>
    </citation>
    <scope>NUCLEOTIDE SEQUENCE [LARGE SCALE GENOMIC DNA]</scope>
    <source>
        <strain evidence="2">ST1C</strain>
    </source>
</reference>
<organism evidence="2 3">
    <name type="scientific">Streblomastix strix</name>
    <dbReference type="NCBI Taxonomy" id="222440"/>
    <lineage>
        <taxon>Eukaryota</taxon>
        <taxon>Metamonada</taxon>
        <taxon>Preaxostyla</taxon>
        <taxon>Oxymonadida</taxon>
        <taxon>Streblomastigidae</taxon>
        <taxon>Streblomastix</taxon>
    </lineage>
</organism>
<dbReference type="Proteomes" id="UP000324800">
    <property type="component" value="Unassembled WGS sequence"/>
</dbReference>
<comment type="caution">
    <text evidence="2">The sequence shown here is derived from an EMBL/GenBank/DDBJ whole genome shotgun (WGS) entry which is preliminary data.</text>
</comment>
<proteinExistence type="predicted"/>
<name>A0A5J4VYA5_9EUKA</name>
<evidence type="ECO:0000313" key="2">
    <source>
        <dbReference type="EMBL" id="KAA6387512.1"/>
    </source>
</evidence>
<feature type="region of interest" description="Disordered" evidence="1">
    <location>
        <begin position="1"/>
        <end position="23"/>
    </location>
</feature>
<dbReference type="EMBL" id="SNRW01004345">
    <property type="protein sequence ID" value="KAA6387512.1"/>
    <property type="molecule type" value="Genomic_DNA"/>
</dbReference>
<protein>
    <submittedName>
        <fullName evidence="2">Uncharacterized protein</fullName>
    </submittedName>
</protein>
<evidence type="ECO:0000256" key="1">
    <source>
        <dbReference type="SAM" id="MobiDB-lite"/>
    </source>
</evidence>
<dbReference type="AlphaFoldDB" id="A0A5J4VYA5"/>
<gene>
    <name evidence="2" type="ORF">EZS28_016962</name>
</gene>
<sequence length="113" mass="13185">MLQQEKQGRINSEKENEGMSAEIKDLNGVVKRLKDDIGTLRREKDAQDSLTQQKSVAWNQERGQILQQLAEAKQQFEAIKKADKALMQDFERRVQETINQVFNDQRMQDPHSE</sequence>